<dbReference type="PANTHER" id="PTHR16943:SF8">
    <property type="entry name" value="2-METHYLCITRATE DEHYDRATASE"/>
    <property type="match status" value="1"/>
</dbReference>
<reference evidence="3 4" key="1">
    <citation type="journal article" date="2018" name="Mol. Biol. Evol.">
        <title>Analysis of the draft genome of the red seaweed Gracilariopsis chorda provides insights into genome size evolution in Rhodophyta.</title>
        <authorList>
            <person name="Lee J."/>
            <person name="Yang E.C."/>
            <person name="Graf L."/>
            <person name="Yang J.H."/>
            <person name="Qiu H."/>
            <person name="Zel Zion U."/>
            <person name="Chan C.X."/>
            <person name="Stephens T.G."/>
            <person name="Weber A.P.M."/>
            <person name="Boo G.H."/>
            <person name="Boo S.M."/>
            <person name="Kim K.M."/>
            <person name="Shin Y."/>
            <person name="Jung M."/>
            <person name="Lee S.J."/>
            <person name="Yim H.S."/>
            <person name="Lee J.H."/>
            <person name="Bhattacharya D."/>
            <person name="Yoon H.S."/>
        </authorList>
    </citation>
    <scope>NUCLEOTIDE SEQUENCE [LARGE SCALE GENOMIC DNA]</scope>
    <source>
        <strain evidence="3 4">SKKU-2015</strain>
        <tissue evidence="3">Whole body</tissue>
    </source>
</reference>
<gene>
    <name evidence="3" type="ORF">BWQ96_04171</name>
</gene>
<evidence type="ECO:0000256" key="1">
    <source>
        <dbReference type="SAM" id="MobiDB-lite"/>
    </source>
</evidence>
<protein>
    <recommendedName>
        <fullName evidence="2">MmgE/PrpD C-terminal domain-containing protein</fullName>
    </recommendedName>
</protein>
<dbReference type="OrthoDB" id="10267976at2759"/>
<dbReference type="InterPro" id="IPR036148">
    <property type="entry name" value="MmgE/PrpD_sf"/>
</dbReference>
<evidence type="ECO:0000313" key="4">
    <source>
        <dbReference type="Proteomes" id="UP000247409"/>
    </source>
</evidence>
<dbReference type="Gene3D" id="3.30.1330.120">
    <property type="entry name" value="2-methylcitrate dehydratase PrpD"/>
    <property type="match status" value="1"/>
</dbReference>
<sequence>MVKDGSGIHSRHGSPSRVWMGSHDGKEWQDLGRVFALQEPRIKEFVVCFWCQAPIYAMRTLQQQHGFAIGDIIKIRIETFEALHLNHPTTTTTGEAQYSLPFSVAAALVHGRVTGREVDGEELRNEPVLRVSRLVTMEEDSEMNAEYYNGRCVCRVTVELRDRRSFTSEDTVTQWRNVIDRDLDAKFRSIATQSLNPFRVEKLLALLRDLENVPSLAHLEDFLQV</sequence>
<dbReference type="SUPFAM" id="SSF103378">
    <property type="entry name" value="2-methylcitrate dehydratase PrpD"/>
    <property type="match status" value="1"/>
</dbReference>
<dbReference type="GO" id="GO:0016829">
    <property type="term" value="F:lyase activity"/>
    <property type="evidence" value="ECO:0007669"/>
    <property type="project" value="InterPro"/>
</dbReference>
<dbReference type="AlphaFoldDB" id="A0A2V3IVC8"/>
<comment type="caution">
    <text evidence="3">The sequence shown here is derived from an EMBL/GenBank/DDBJ whole genome shotgun (WGS) entry which is preliminary data.</text>
</comment>
<dbReference type="Pfam" id="PF19305">
    <property type="entry name" value="MmgE_PrpD_C"/>
    <property type="match status" value="1"/>
</dbReference>
<dbReference type="InterPro" id="IPR042188">
    <property type="entry name" value="MmgE/PrpD_sf_2"/>
</dbReference>
<dbReference type="InterPro" id="IPR045337">
    <property type="entry name" value="MmgE_PrpD_C"/>
</dbReference>
<keyword evidence="4" id="KW-1185">Reference proteome</keyword>
<name>A0A2V3IVC8_9FLOR</name>
<organism evidence="3 4">
    <name type="scientific">Gracilariopsis chorda</name>
    <dbReference type="NCBI Taxonomy" id="448386"/>
    <lineage>
        <taxon>Eukaryota</taxon>
        <taxon>Rhodophyta</taxon>
        <taxon>Florideophyceae</taxon>
        <taxon>Rhodymeniophycidae</taxon>
        <taxon>Gracilariales</taxon>
        <taxon>Gracilariaceae</taxon>
        <taxon>Gracilariopsis</taxon>
    </lineage>
</organism>
<dbReference type="EMBL" id="NBIV01000045">
    <property type="protein sequence ID" value="PXF46071.1"/>
    <property type="molecule type" value="Genomic_DNA"/>
</dbReference>
<dbReference type="Proteomes" id="UP000247409">
    <property type="component" value="Unassembled WGS sequence"/>
</dbReference>
<evidence type="ECO:0000259" key="2">
    <source>
        <dbReference type="Pfam" id="PF19305"/>
    </source>
</evidence>
<feature type="domain" description="MmgE/PrpD C-terminal" evidence="2">
    <location>
        <begin position="45"/>
        <end position="208"/>
    </location>
</feature>
<feature type="region of interest" description="Disordered" evidence="1">
    <location>
        <begin position="1"/>
        <end position="21"/>
    </location>
</feature>
<dbReference type="PANTHER" id="PTHR16943">
    <property type="entry name" value="2-METHYLCITRATE DEHYDRATASE-RELATED"/>
    <property type="match status" value="1"/>
</dbReference>
<accession>A0A2V3IVC8</accession>
<dbReference type="InterPro" id="IPR005656">
    <property type="entry name" value="MmgE_PrpD"/>
</dbReference>
<proteinExistence type="predicted"/>
<evidence type="ECO:0000313" key="3">
    <source>
        <dbReference type="EMBL" id="PXF46071.1"/>
    </source>
</evidence>